<evidence type="ECO:0000256" key="2">
    <source>
        <dbReference type="ARBA" id="ARBA00022692"/>
    </source>
</evidence>
<feature type="domain" description="PGG" evidence="9">
    <location>
        <begin position="472"/>
        <end position="583"/>
    </location>
</feature>
<dbReference type="Proteomes" id="UP001231189">
    <property type="component" value="Unassembled WGS sequence"/>
</dbReference>
<dbReference type="SUPFAM" id="SSF48403">
    <property type="entry name" value="Ankyrin repeat"/>
    <property type="match status" value="1"/>
</dbReference>
<dbReference type="PROSITE" id="PS50088">
    <property type="entry name" value="ANK_REPEAT"/>
    <property type="match status" value="2"/>
</dbReference>
<dbReference type="Pfam" id="PF13962">
    <property type="entry name" value="PGG"/>
    <property type="match status" value="1"/>
</dbReference>
<accession>A0AAD8TQ88</accession>
<dbReference type="PANTHER" id="PTHR24186">
    <property type="entry name" value="PROTEIN PHOSPHATASE 1 REGULATORY SUBUNIT"/>
    <property type="match status" value="1"/>
</dbReference>
<keyword evidence="11" id="KW-1185">Reference proteome</keyword>
<dbReference type="SMART" id="SM00248">
    <property type="entry name" value="ANK"/>
    <property type="match status" value="8"/>
</dbReference>
<evidence type="ECO:0000313" key="11">
    <source>
        <dbReference type="Proteomes" id="UP001231189"/>
    </source>
</evidence>
<evidence type="ECO:0000256" key="4">
    <source>
        <dbReference type="ARBA" id="ARBA00022989"/>
    </source>
</evidence>
<dbReference type="GO" id="GO:0005886">
    <property type="term" value="C:plasma membrane"/>
    <property type="evidence" value="ECO:0007669"/>
    <property type="project" value="TreeGrafter"/>
</dbReference>
<dbReference type="Pfam" id="PF12796">
    <property type="entry name" value="Ank_2"/>
    <property type="match status" value="1"/>
</dbReference>
<comment type="subcellular location">
    <subcellularLocation>
        <location evidence="1">Membrane</location>
        <topology evidence="1">Multi-pass membrane protein</topology>
    </subcellularLocation>
</comment>
<evidence type="ECO:0000313" key="10">
    <source>
        <dbReference type="EMBL" id="KAK1685784.1"/>
    </source>
</evidence>
<organism evidence="10 11">
    <name type="scientific">Lolium multiflorum</name>
    <name type="common">Italian ryegrass</name>
    <name type="synonym">Lolium perenne subsp. multiflorum</name>
    <dbReference type="NCBI Taxonomy" id="4521"/>
    <lineage>
        <taxon>Eukaryota</taxon>
        <taxon>Viridiplantae</taxon>
        <taxon>Streptophyta</taxon>
        <taxon>Embryophyta</taxon>
        <taxon>Tracheophyta</taxon>
        <taxon>Spermatophyta</taxon>
        <taxon>Magnoliopsida</taxon>
        <taxon>Liliopsida</taxon>
        <taxon>Poales</taxon>
        <taxon>Poaceae</taxon>
        <taxon>BOP clade</taxon>
        <taxon>Pooideae</taxon>
        <taxon>Poodae</taxon>
        <taxon>Poeae</taxon>
        <taxon>Poeae Chloroplast Group 2 (Poeae type)</taxon>
        <taxon>Loliodinae</taxon>
        <taxon>Loliinae</taxon>
        <taxon>Lolium</taxon>
    </lineage>
</organism>
<evidence type="ECO:0000259" key="9">
    <source>
        <dbReference type="Pfam" id="PF13962"/>
    </source>
</evidence>
<comment type="caution">
    <text evidence="10">The sequence shown here is derived from an EMBL/GenBank/DDBJ whole genome shotgun (WGS) entry which is preliminary data.</text>
</comment>
<dbReference type="PANTHER" id="PTHR24186:SF50">
    <property type="entry name" value="ANKYRIN REPEAT-CONTAINING PROTEIN ITN1-LIKE ISOFORM X1"/>
    <property type="match status" value="1"/>
</dbReference>
<dbReference type="PROSITE" id="PS50297">
    <property type="entry name" value="ANK_REP_REGION"/>
    <property type="match status" value="2"/>
</dbReference>
<evidence type="ECO:0000256" key="6">
    <source>
        <dbReference type="ARBA" id="ARBA00023136"/>
    </source>
</evidence>
<name>A0AAD8TQ88_LOLMU</name>
<feature type="transmembrane region" description="Helical" evidence="8">
    <location>
        <begin position="519"/>
        <end position="544"/>
    </location>
</feature>
<evidence type="ECO:0000256" key="7">
    <source>
        <dbReference type="PROSITE-ProRule" id="PRU00023"/>
    </source>
</evidence>
<feature type="transmembrane region" description="Helical" evidence="8">
    <location>
        <begin position="633"/>
        <end position="655"/>
    </location>
</feature>
<protein>
    <recommendedName>
        <fullName evidence="9">PGG domain-containing protein</fullName>
    </recommendedName>
</protein>
<keyword evidence="6 8" id="KW-0472">Membrane</keyword>
<sequence>MMLPELLMAARSGDIKLLGDHLNGEDDAAAALAGPVVVDVLEGSLPIRRDPTLPALPAAVAAALSGATSRGDSVLHVVAASGDGQEFLQCAELICNKASNLVLDSCNRNDDTPLHCAARAGNVSMVSHLISLVRRDHGAVAAKALLRKQNKNGETVLHEAVRLATDGDLVKLLMSADPELARVPETGTSPLYLAISLGRDGTAQLLHDTDGGLSYSGPDGQSALHAAVLKGKGMTKMLLEWNNDLAKQADGFGDTPLHVAASVERSGMETVLGSSFWFFFSSSMCGMTELLVGANISCVYQPDQDGSFPIHVAASMGRLNVIKILLDKCPDCAALLDGKARTFLHVAVVKKRQNIVAFACKDPGLASILNMRDDDLNTALHLAVYSGDLHSFGYLICNTKVLLDLANSKGHTPLDVSECVVNHTGIHYGSNAQSWIRRLLASTTKGGCNSGRQDRFRKAHVPRLDYAEESRKMTDSTQYLGISSVLIVTITFAAAFAPPGGYRQDDHPNAGAATLAGSYAFDAFVISNTMAFICSSLATFGLMYSGMTAIDLGIRAWYFTGSLILLRSSVRSLGAAFAVGIYLALAPVARVTAVMVCVITSALVLFGNRYIVHTVTQTVSLHLRLGTRRACMGLAVTVLVNILFEYWSYIIIFGLPACIKYHNGN</sequence>
<reference evidence="10" key="1">
    <citation type="submission" date="2023-07" db="EMBL/GenBank/DDBJ databases">
        <title>A chromosome-level genome assembly of Lolium multiflorum.</title>
        <authorList>
            <person name="Chen Y."/>
            <person name="Copetti D."/>
            <person name="Kolliker R."/>
            <person name="Studer B."/>
        </authorList>
    </citation>
    <scope>NUCLEOTIDE SEQUENCE</scope>
    <source>
        <strain evidence="10">02402/16</strain>
        <tissue evidence="10">Leaf</tissue>
    </source>
</reference>
<dbReference type="Pfam" id="PF13637">
    <property type="entry name" value="Ank_4"/>
    <property type="match status" value="1"/>
</dbReference>
<feature type="transmembrane region" description="Helical" evidence="8">
    <location>
        <begin position="591"/>
        <end position="612"/>
    </location>
</feature>
<feature type="repeat" description="ANK" evidence="7">
    <location>
        <begin position="109"/>
        <end position="131"/>
    </location>
</feature>
<dbReference type="InterPro" id="IPR036770">
    <property type="entry name" value="Ankyrin_rpt-contain_sf"/>
</dbReference>
<evidence type="ECO:0000256" key="3">
    <source>
        <dbReference type="ARBA" id="ARBA00022737"/>
    </source>
</evidence>
<gene>
    <name evidence="10" type="ORF">QYE76_046632</name>
</gene>
<feature type="transmembrane region" description="Helical" evidence="8">
    <location>
        <begin position="479"/>
        <end position="499"/>
    </location>
</feature>
<evidence type="ECO:0000256" key="5">
    <source>
        <dbReference type="ARBA" id="ARBA00023043"/>
    </source>
</evidence>
<keyword evidence="3" id="KW-0677">Repeat</keyword>
<dbReference type="AlphaFoldDB" id="A0AAD8TQ88"/>
<dbReference type="EMBL" id="JAUUTY010000002">
    <property type="protein sequence ID" value="KAK1685784.1"/>
    <property type="molecule type" value="Genomic_DNA"/>
</dbReference>
<dbReference type="Gene3D" id="1.25.40.20">
    <property type="entry name" value="Ankyrin repeat-containing domain"/>
    <property type="match status" value="3"/>
</dbReference>
<dbReference type="InterPro" id="IPR026961">
    <property type="entry name" value="PGG_dom"/>
</dbReference>
<feature type="transmembrane region" description="Helical" evidence="8">
    <location>
        <begin position="556"/>
        <end position="585"/>
    </location>
</feature>
<keyword evidence="5 7" id="KW-0040">ANK repeat</keyword>
<keyword evidence="2 8" id="KW-0812">Transmembrane</keyword>
<proteinExistence type="predicted"/>
<dbReference type="InterPro" id="IPR002110">
    <property type="entry name" value="Ankyrin_rpt"/>
</dbReference>
<evidence type="ECO:0000256" key="8">
    <source>
        <dbReference type="SAM" id="Phobius"/>
    </source>
</evidence>
<feature type="repeat" description="ANK" evidence="7">
    <location>
        <begin position="305"/>
        <end position="328"/>
    </location>
</feature>
<keyword evidence="4 8" id="KW-1133">Transmembrane helix</keyword>
<evidence type="ECO:0000256" key="1">
    <source>
        <dbReference type="ARBA" id="ARBA00004141"/>
    </source>
</evidence>